<dbReference type="GO" id="GO:0022857">
    <property type="term" value="F:transmembrane transporter activity"/>
    <property type="evidence" value="ECO:0007669"/>
    <property type="project" value="InterPro"/>
</dbReference>
<feature type="transmembrane region" description="Helical" evidence="6">
    <location>
        <begin position="267"/>
        <end position="293"/>
    </location>
</feature>
<feature type="transmembrane region" description="Helical" evidence="6">
    <location>
        <begin position="431"/>
        <end position="455"/>
    </location>
</feature>
<dbReference type="RefSeq" id="WP_169625707.1">
    <property type="nucleotide sequence ID" value="NZ_JABBNT010000003.1"/>
</dbReference>
<feature type="transmembrane region" description="Helical" evidence="6">
    <location>
        <begin position="49"/>
        <end position="65"/>
    </location>
</feature>
<feature type="transmembrane region" description="Helical" evidence="6">
    <location>
        <begin position="299"/>
        <end position="319"/>
    </location>
</feature>
<dbReference type="EMBL" id="JABBNT010000003">
    <property type="protein sequence ID" value="NMM45363.1"/>
    <property type="molecule type" value="Genomic_DNA"/>
</dbReference>
<reference evidence="8 9" key="1">
    <citation type="submission" date="2020-04" db="EMBL/GenBank/DDBJ databases">
        <title>Rhodospirillaceae bacterium KN72 isolated from deep sea.</title>
        <authorList>
            <person name="Zhang D.-C."/>
        </authorList>
    </citation>
    <scope>NUCLEOTIDE SEQUENCE [LARGE SCALE GENOMIC DNA]</scope>
    <source>
        <strain evidence="8 9">KN72</strain>
    </source>
</reference>
<proteinExistence type="predicted"/>
<dbReference type="AlphaFoldDB" id="A0A7Y0E1D8"/>
<feature type="transmembrane region" description="Helical" evidence="6">
    <location>
        <begin position="77"/>
        <end position="96"/>
    </location>
</feature>
<feature type="transmembrane region" description="Helical" evidence="6">
    <location>
        <begin position="229"/>
        <end position="246"/>
    </location>
</feature>
<evidence type="ECO:0000256" key="1">
    <source>
        <dbReference type="ARBA" id="ARBA00004141"/>
    </source>
</evidence>
<evidence type="ECO:0000256" key="4">
    <source>
        <dbReference type="ARBA" id="ARBA00022989"/>
    </source>
</evidence>
<dbReference type="InterPro" id="IPR036259">
    <property type="entry name" value="MFS_trans_sf"/>
</dbReference>
<evidence type="ECO:0000313" key="8">
    <source>
        <dbReference type="EMBL" id="NMM45363.1"/>
    </source>
</evidence>
<feature type="transmembrane region" description="Helical" evidence="6">
    <location>
        <begin position="331"/>
        <end position="352"/>
    </location>
</feature>
<feature type="transmembrane region" description="Helical" evidence="6">
    <location>
        <begin position="401"/>
        <end position="419"/>
    </location>
</feature>
<comment type="subcellular location">
    <subcellularLocation>
        <location evidence="1">Membrane</location>
        <topology evidence="1">Multi-pass membrane protein</topology>
    </subcellularLocation>
</comment>
<dbReference type="PANTHER" id="PTHR42718">
    <property type="entry name" value="MAJOR FACILITATOR SUPERFAMILY MULTIDRUG TRANSPORTER MFSC"/>
    <property type="match status" value="1"/>
</dbReference>
<dbReference type="CDD" id="cd17321">
    <property type="entry name" value="MFS_MMR_MDR_like"/>
    <property type="match status" value="1"/>
</dbReference>
<feature type="transmembrane region" description="Helical" evidence="6">
    <location>
        <begin position="102"/>
        <end position="123"/>
    </location>
</feature>
<comment type="caution">
    <text evidence="8">The sequence shown here is derived from an EMBL/GenBank/DDBJ whole genome shotgun (WGS) entry which is preliminary data.</text>
</comment>
<evidence type="ECO:0000313" key="9">
    <source>
        <dbReference type="Proteomes" id="UP000539372"/>
    </source>
</evidence>
<evidence type="ECO:0000259" key="7">
    <source>
        <dbReference type="PROSITE" id="PS50850"/>
    </source>
</evidence>
<keyword evidence="5 6" id="KW-0472">Membrane</keyword>
<feature type="domain" description="Major facilitator superfamily (MFS) profile" evidence="7">
    <location>
        <begin position="11"/>
        <end position="462"/>
    </location>
</feature>
<feature type="transmembrane region" description="Helical" evidence="6">
    <location>
        <begin position="166"/>
        <end position="185"/>
    </location>
</feature>
<sequence>MKKRLSSSYGSLPALALAVLLASLGISIATVALPTLATAFSVPTSQVQWVILAYLLAVTVTIVTAGRLGDLLGHRRVFLAGLVLFSAASAACAVTPTFTGLIAARAVQGIGAAILMALPLSIVRDTVPTERTGAAMGLMGTMSAIGTALGPSLGGLTIAGAGWRPMFVALAAGGIVAAIVTLRGVPGKAAEPSENRPQIDIFGMMVLTLTLAAFTVSVTGSRTGFSTDSLLLLLTAGIGGIIFVWVERTRKSPLVDFTVLQNRYIAAALVTNLLITAVMMTTLVVGPFFLAYALGLNEATVGLVMAVGPLTAALSGIPAGRITDRIGAGRALVLGLAQTILGLICLSMAPRYLGTTGYILSLMLLTPGFQLFLAANNASVMVAAPDDKRGMIAGLLGLSRNLGFIIGASVMATVFAAATGSQNAAETPPDLIAGAFSTTFLTAVGLSVFALFLSIATRPSPAPRAEHSA</sequence>
<keyword evidence="9" id="KW-1185">Reference proteome</keyword>
<evidence type="ECO:0000256" key="2">
    <source>
        <dbReference type="ARBA" id="ARBA00022448"/>
    </source>
</evidence>
<dbReference type="Proteomes" id="UP000539372">
    <property type="component" value="Unassembled WGS sequence"/>
</dbReference>
<dbReference type="Pfam" id="PF07690">
    <property type="entry name" value="MFS_1"/>
    <property type="match status" value="2"/>
</dbReference>
<dbReference type="GO" id="GO:0016020">
    <property type="term" value="C:membrane"/>
    <property type="evidence" value="ECO:0007669"/>
    <property type="project" value="UniProtKB-SubCell"/>
</dbReference>
<name>A0A7Y0E1D8_9PROT</name>
<dbReference type="SUPFAM" id="SSF103473">
    <property type="entry name" value="MFS general substrate transporter"/>
    <property type="match status" value="1"/>
</dbReference>
<dbReference type="PANTHER" id="PTHR42718:SF9">
    <property type="entry name" value="MAJOR FACILITATOR SUPERFAMILY MULTIDRUG TRANSPORTER MFSC"/>
    <property type="match status" value="1"/>
</dbReference>
<keyword evidence="4 6" id="KW-1133">Transmembrane helix</keyword>
<feature type="transmembrane region" description="Helical" evidence="6">
    <location>
        <begin position="135"/>
        <end position="160"/>
    </location>
</feature>
<dbReference type="Gene3D" id="1.20.1720.10">
    <property type="entry name" value="Multidrug resistance protein D"/>
    <property type="match status" value="1"/>
</dbReference>
<evidence type="ECO:0000256" key="3">
    <source>
        <dbReference type="ARBA" id="ARBA00022692"/>
    </source>
</evidence>
<organism evidence="8 9">
    <name type="scientific">Pacificispira spongiicola</name>
    <dbReference type="NCBI Taxonomy" id="2729598"/>
    <lineage>
        <taxon>Bacteria</taxon>
        <taxon>Pseudomonadati</taxon>
        <taxon>Pseudomonadota</taxon>
        <taxon>Alphaproteobacteria</taxon>
        <taxon>Rhodospirillales</taxon>
        <taxon>Rhodospirillaceae</taxon>
        <taxon>Pacificispira</taxon>
    </lineage>
</organism>
<feature type="transmembrane region" description="Helical" evidence="6">
    <location>
        <begin position="197"/>
        <end position="217"/>
    </location>
</feature>
<dbReference type="PROSITE" id="PS50850">
    <property type="entry name" value="MFS"/>
    <property type="match status" value="1"/>
</dbReference>
<gene>
    <name evidence="8" type="ORF">HH303_12790</name>
</gene>
<evidence type="ECO:0000256" key="6">
    <source>
        <dbReference type="SAM" id="Phobius"/>
    </source>
</evidence>
<feature type="transmembrane region" description="Helical" evidence="6">
    <location>
        <begin position="358"/>
        <end position="380"/>
    </location>
</feature>
<dbReference type="Gene3D" id="1.20.1250.20">
    <property type="entry name" value="MFS general substrate transporter like domains"/>
    <property type="match status" value="1"/>
</dbReference>
<dbReference type="InterPro" id="IPR020846">
    <property type="entry name" value="MFS_dom"/>
</dbReference>
<evidence type="ECO:0000256" key="5">
    <source>
        <dbReference type="ARBA" id="ARBA00023136"/>
    </source>
</evidence>
<dbReference type="InterPro" id="IPR011701">
    <property type="entry name" value="MFS"/>
</dbReference>
<protein>
    <submittedName>
        <fullName evidence="8">MFS transporter</fullName>
    </submittedName>
</protein>
<keyword evidence="2" id="KW-0813">Transport</keyword>
<dbReference type="PRINTS" id="PR01036">
    <property type="entry name" value="TCRTETB"/>
</dbReference>
<keyword evidence="3 6" id="KW-0812">Transmembrane</keyword>
<accession>A0A7Y0E1D8</accession>